<organism evidence="2 3">
    <name type="scientific">Adlercreutzia wanghongyangiae</name>
    <dbReference type="NCBI Taxonomy" id="3111451"/>
    <lineage>
        <taxon>Bacteria</taxon>
        <taxon>Bacillati</taxon>
        <taxon>Actinomycetota</taxon>
        <taxon>Coriobacteriia</taxon>
        <taxon>Eggerthellales</taxon>
        <taxon>Eggerthellaceae</taxon>
        <taxon>Adlercreutzia</taxon>
    </lineage>
</organism>
<keyword evidence="1" id="KW-0472">Membrane</keyword>
<feature type="transmembrane region" description="Helical" evidence="1">
    <location>
        <begin position="140"/>
        <end position="161"/>
    </location>
</feature>
<dbReference type="EMBL" id="JAYMFF010000002">
    <property type="protein sequence ID" value="MEC4175215.1"/>
    <property type="molecule type" value="Genomic_DNA"/>
</dbReference>
<keyword evidence="1" id="KW-1133">Transmembrane helix</keyword>
<name>A0ABU6IFK2_9ACTN</name>
<reference evidence="2 3" key="1">
    <citation type="submission" date="2024-01" db="EMBL/GenBank/DDBJ databases">
        <title>novel species in genus Adlercreutzia.</title>
        <authorList>
            <person name="Liu X."/>
        </authorList>
    </citation>
    <scope>NUCLEOTIDE SEQUENCE [LARGE SCALE GENOMIC DNA]</scope>
    <source>
        <strain evidence="2 3">R7</strain>
    </source>
</reference>
<keyword evidence="3" id="KW-1185">Reference proteome</keyword>
<evidence type="ECO:0000313" key="2">
    <source>
        <dbReference type="EMBL" id="MEC4175215.1"/>
    </source>
</evidence>
<dbReference type="CDD" id="cd21809">
    <property type="entry name" value="ABC-2_lan_permease-like"/>
    <property type="match status" value="1"/>
</dbReference>
<protein>
    <submittedName>
        <fullName evidence="2">ABC transporter permease</fullName>
    </submittedName>
</protein>
<dbReference type="RefSeq" id="WP_338208863.1">
    <property type="nucleotide sequence ID" value="NZ_JAYMFF010000002.1"/>
</dbReference>
<feature type="transmembrane region" description="Helical" evidence="1">
    <location>
        <begin position="214"/>
        <end position="234"/>
    </location>
</feature>
<feature type="transmembrane region" description="Helical" evidence="1">
    <location>
        <begin position="100"/>
        <end position="128"/>
    </location>
</feature>
<accession>A0ABU6IFK2</accession>
<keyword evidence="1" id="KW-0812">Transmembrane</keyword>
<comment type="caution">
    <text evidence="2">The sequence shown here is derived from an EMBL/GenBank/DDBJ whole genome shotgun (WGS) entry which is preliminary data.</text>
</comment>
<dbReference type="Proteomes" id="UP001349994">
    <property type="component" value="Unassembled WGS sequence"/>
</dbReference>
<evidence type="ECO:0000256" key="1">
    <source>
        <dbReference type="SAM" id="Phobius"/>
    </source>
</evidence>
<evidence type="ECO:0000313" key="3">
    <source>
        <dbReference type="Proteomes" id="UP001349994"/>
    </source>
</evidence>
<feature type="transmembrane region" description="Helical" evidence="1">
    <location>
        <begin position="16"/>
        <end position="37"/>
    </location>
</feature>
<feature type="transmembrane region" description="Helical" evidence="1">
    <location>
        <begin position="57"/>
        <end position="79"/>
    </location>
</feature>
<dbReference type="Pfam" id="PF12730">
    <property type="entry name" value="ABC2_membrane_4"/>
    <property type="match status" value="1"/>
</dbReference>
<proteinExistence type="predicted"/>
<sequence>MSALSIELHKEKRTGVVPVLLAVGAVGAVYALANFLVRGKSLLSMPLDPMDILLTQLYGMIVVLNMFGIIVATCMAFGMEFRGGAIKKMLVLPMSMAKMYASKLGILAFCLLLAILIQNSALAAIGAANLPEGAFDLMQVAAFAGYSFASSLPVLSFMLLVSSRTENIWVSLGIGVAGFLSAMALANADSVFLLAHPFILMLKPAIAMSAQPDATVLAVSLIETMVFSVAGLWLSRAVRYE</sequence>
<gene>
    <name evidence="2" type="ORF">VIN30_01985</name>
</gene>
<feature type="transmembrane region" description="Helical" evidence="1">
    <location>
        <begin position="168"/>
        <end position="194"/>
    </location>
</feature>